<feature type="region of interest" description="Disordered" evidence="1">
    <location>
        <begin position="382"/>
        <end position="417"/>
    </location>
</feature>
<feature type="compositionally biased region" description="Acidic residues" evidence="1">
    <location>
        <begin position="393"/>
        <end position="407"/>
    </location>
</feature>
<keyword evidence="3" id="KW-1185">Reference proteome</keyword>
<organism evidence="2 3">
    <name type="scientific">Hydnomerulius pinastri MD-312</name>
    <dbReference type="NCBI Taxonomy" id="994086"/>
    <lineage>
        <taxon>Eukaryota</taxon>
        <taxon>Fungi</taxon>
        <taxon>Dikarya</taxon>
        <taxon>Basidiomycota</taxon>
        <taxon>Agaricomycotina</taxon>
        <taxon>Agaricomycetes</taxon>
        <taxon>Agaricomycetidae</taxon>
        <taxon>Boletales</taxon>
        <taxon>Boletales incertae sedis</taxon>
        <taxon>Leucogyrophana</taxon>
    </lineage>
</organism>
<dbReference type="HOGENOM" id="CLU_051706_1_0_1"/>
<evidence type="ECO:0000256" key="1">
    <source>
        <dbReference type="SAM" id="MobiDB-lite"/>
    </source>
</evidence>
<feature type="compositionally biased region" description="Polar residues" evidence="1">
    <location>
        <begin position="328"/>
        <end position="339"/>
    </location>
</feature>
<dbReference type="Proteomes" id="UP000053820">
    <property type="component" value="Unassembled WGS sequence"/>
</dbReference>
<sequence>MAHSSFTEEQLTILEGVLDEYREISGQDKVKRKEAIITRVTRRFVTVHHENDMEAMKKLQNSVRDWLNNRSRELTNEEEYFQKTNWFTVFASENSDQIKEETQNLTDIAPGSPGYVQYWRKAASALSKTLSDAERQTYVDVAVEWNTKGVPKDVQMKQVRLHLVAFLRQSAFGATKQASLPMVVVSKKKFEVKKAEDGHWNLPPEDFLAASLEQQKRLVRDFMNCCWQDMAGRKGSAPFSKMMKDLREFVDLDAGYLPDRPSLEIKDPSHMSKDNVECLLHHWRERQGNQFLRPIFAFKATAKQSWKKTAQTSLNITQITSCNIITTPSEASRPTTTPATPLPNDSPGSIVAVSQQSKAGEPLPIAEQTVKVPQPIASSFLQMDCNDGSIDGDSSDESSSDLDESDNAVDLWQSPYQHGATVEGQVEFLRSLSD</sequence>
<name>A0A0C9W7H6_9AGAM</name>
<evidence type="ECO:0000313" key="3">
    <source>
        <dbReference type="Proteomes" id="UP000053820"/>
    </source>
</evidence>
<dbReference type="OrthoDB" id="2675320at2759"/>
<protein>
    <submittedName>
        <fullName evidence="2">Uncharacterized protein</fullName>
    </submittedName>
</protein>
<dbReference type="AlphaFoldDB" id="A0A0C9W7H6"/>
<gene>
    <name evidence="2" type="ORF">HYDPIDRAFT_34218</name>
</gene>
<proteinExistence type="predicted"/>
<dbReference type="EMBL" id="KN839943">
    <property type="protein sequence ID" value="KIJ58412.1"/>
    <property type="molecule type" value="Genomic_DNA"/>
</dbReference>
<reference evidence="2 3" key="1">
    <citation type="submission" date="2014-04" db="EMBL/GenBank/DDBJ databases">
        <title>Evolutionary Origins and Diversification of the Mycorrhizal Mutualists.</title>
        <authorList>
            <consortium name="DOE Joint Genome Institute"/>
            <consortium name="Mycorrhizal Genomics Consortium"/>
            <person name="Kohler A."/>
            <person name="Kuo A."/>
            <person name="Nagy L.G."/>
            <person name="Floudas D."/>
            <person name="Copeland A."/>
            <person name="Barry K.W."/>
            <person name="Cichocki N."/>
            <person name="Veneault-Fourrey C."/>
            <person name="LaButti K."/>
            <person name="Lindquist E.A."/>
            <person name="Lipzen A."/>
            <person name="Lundell T."/>
            <person name="Morin E."/>
            <person name="Murat C."/>
            <person name="Riley R."/>
            <person name="Ohm R."/>
            <person name="Sun H."/>
            <person name="Tunlid A."/>
            <person name="Henrissat B."/>
            <person name="Grigoriev I.V."/>
            <person name="Hibbett D.S."/>
            <person name="Martin F."/>
        </authorList>
    </citation>
    <scope>NUCLEOTIDE SEQUENCE [LARGE SCALE GENOMIC DNA]</scope>
    <source>
        <strain evidence="2 3">MD-312</strain>
    </source>
</reference>
<accession>A0A0C9W7H6</accession>
<evidence type="ECO:0000313" key="2">
    <source>
        <dbReference type="EMBL" id="KIJ58412.1"/>
    </source>
</evidence>
<feature type="region of interest" description="Disordered" evidence="1">
    <location>
        <begin position="328"/>
        <end position="348"/>
    </location>
</feature>